<dbReference type="PANTHER" id="PTHR35007:SF4">
    <property type="entry name" value="CONSERVED TRANSMEMBRANE PROTEIN-RELATED"/>
    <property type="match status" value="1"/>
</dbReference>
<evidence type="ECO:0000256" key="3">
    <source>
        <dbReference type="ARBA" id="ARBA00022692"/>
    </source>
</evidence>
<evidence type="ECO:0000256" key="6">
    <source>
        <dbReference type="SAM" id="Phobius"/>
    </source>
</evidence>
<evidence type="ECO:0000313" key="8">
    <source>
        <dbReference type="EMBL" id="MBD8030961.1"/>
    </source>
</evidence>
<comment type="subcellular location">
    <subcellularLocation>
        <location evidence="1">Cell membrane</location>
        <topology evidence="1">Multi-pass membrane protein</topology>
    </subcellularLocation>
</comment>
<evidence type="ECO:0000256" key="5">
    <source>
        <dbReference type="ARBA" id="ARBA00023136"/>
    </source>
</evidence>
<protein>
    <submittedName>
        <fullName evidence="8">Type II secretion system F family protein</fullName>
    </submittedName>
</protein>
<evidence type="ECO:0000256" key="1">
    <source>
        <dbReference type="ARBA" id="ARBA00004651"/>
    </source>
</evidence>
<keyword evidence="4 6" id="KW-1133">Transmembrane helix</keyword>
<feature type="transmembrane region" description="Helical" evidence="6">
    <location>
        <begin position="217"/>
        <end position="235"/>
    </location>
</feature>
<evidence type="ECO:0000256" key="2">
    <source>
        <dbReference type="ARBA" id="ARBA00022475"/>
    </source>
</evidence>
<comment type="caution">
    <text evidence="8">The sequence shown here is derived from an EMBL/GenBank/DDBJ whole genome shotgun (WGS) entry which is preliminary data.</text>
</comment>
<feature type="transmembrane region" description="Helical" evidence="6">
    <location>
        <begin position="241"/>
        <end position="267"/>
    </location>
</feature>
<accession>A0A8I0LCY5</accession>
<keyword evidence="9" id="KW-1185">Reference proteome</keyword>
<dbReference type="InterPro" id="IPR018076">
    <property type="entry name" value="T2SS_GspF_dom"/>
</dbReference>
<evidence type="ECO:0000256" key="4">
    <source>
        <dbReference type="ARBA" id="ARBA00022989"/>
    </source>
</evidence>
<feature type="domain" description="Type II secretion system protein GspF" evidence="7">
    <location>
        <begin position="109"/>
        <end position="233"/>
    </location>
</feature>
<keyword evidence="2" id="KW-1003">Cell membrane</keyword>
<dbReference type="Proteomes" id="UP000650224">
    <property type="component" value="Unassembled WGS sequence"/>
</dbReference>
<dbReference type="EMBL" id="JACSPR010000009">
    <property type="protein sequence ID" value="MBD8030961.1"/>
    <property type="molecule type" value="Genomic_DNA"/>
</dbReference>
<keyword evidence="3 6" id="KW-0812">Transmembrane</keyword>
<feature type="transmembrane region" description="Helical" evidence="6">
    <location>
        <begin position="62"/>
        <end position="88"/>
    </location>
</feature>
<sequence length="278" mass="27880">MGLGTRRGGWGRRGGDMVSALILLAAGIAVPGQGPAGGRGVVKRAGRGPLPPVAVTAGVPVGVALFVATGIDPATVIALLIAGFVFSWRLKRVGTGRTARAQTTTLAGFLGLCIGNLRAGAPMADAMDHALANTPGSGGPTTGALTAAARRVRSGGSGSAVLIDAPTMDLRRLGTIWEVSDRHGIPLVRLLDQLKHRLDARERHRQASAAQLQGPQATAVILALLPLAGVLMGTAMGADPIGFLTGGGVGGILLITGVLLSGAGFILTEKILEGASPA</sequence>
<proteinExistence type="predicted"/>
<dbReference type="Pfam" id="PF00482">
    <property type="entry name" value="T2SSF"/>
    <property type="match status" value="1"/>
</dbReference>
<organism evidence="8 9">
    <name type="scientific">Corynebacterium gallinarum</name>
    <dbReference type="NCBI Taxonomy" id="2762214"/>
    <lineage>
        <taxon>Bacteria</taxon>
        <taxon>Bacillati</taxon>
        <taxon>Actinomycetota</taxon>
        <taxon>Actinomycetes</taxon>
        <taxon>Mycobacteriales</taxon>
        <taxon>Corynebacteriaceae</taxon>
        <taxon>Corynebacterium</taxon>
    </lineage>
</organism>
<name>A0A8I0LCY5_9CORY</name>
<dbReference type="GO" id="GO:0005886">
    <property type="term" value="C:plasma membrane"/>
    <property type="evidence" value="ECO:0007669"/>
    <property type="project" value="UniProtKB-SubCell"/>
</dbReference>
<keyword evidence="5 6" id="KW-0472">Membrane</keyword>
<evidence type="ECO:0000259" key="7">
    <source>
        <dbReference type="Pfam" id="PF00482"/>
    </source>
</evidence>
<dbReference type="PANTHER" id="PTHR35007">
    <property type="entry name" value="INTEGRAL MEMBRANE PROTEIN-RELATED"/>
    <property type="match status" value="1"/>
</dbReference>
<gene>
    <name evidence="8" type="ORF">H9627_11635</name>
</gene>
<reference evidence="8 9" key="1">
    <citation type="submission" date="2020-08" db="EMBL/GenBank/DDBJ databases">
        <title>A Genomic Blueprint of the Chicken Gut Microbiome.</title>
        <authorList>
            <person name="Gilroy R."/>
            <person name="Ravi A."/>
            <person name="Getino M."/>
            <person name="Pursley I."/>
            <person name="Horton D.L."/>
            <person name="Alikhan N.-F."/>
            <person name="Baker D."/>
            <person name="Gharbi K."/>
            <person name="Hall N."/>
            <person name="Watson M."/>
            <person name="Adriaenssens E.M."/>
            <person name="Foster-Nyarko E."/>
            <person name="Jarju S."/>
            <person name="Secka A."/>
            <person name="Antonio M."/>
            <person name="Oren A."/>
            <person name="Chaudhuri R."/>
            <person name="La Ragione R.M."/>
            <person name="Hildebrand F."/>
            <person name="Pallen M.J."/>
        </authorList>
    </citation>
    <scope>NUCLEOTIDE SEQUENCE [LARGE SCALE GENOMIC DNA]</scope>
    <source>
        <strain evidence="8 9">Sa1YVA5</strain>
    </source>
</reference>
<evidence type="ECO:0000313" key="9">
    <source>
        <dbReference type="Proteomes" id="UP000650224"/>
    </source>
</evidence>
<dbReference type="AlphaFoldDB" id="A0A8I0LCY5"/>